<dbReference type="Gene3D" id="3.80.10.10">
    <property type="entry name" value="Ribonuclease Inhibitor"/>
    <property type="match status" value="2"/>
</dbReference>
<protein>
    <submittedName>
        <fullName evidence="1">UV-damaged DNA-binding protein rad7</fullName>
    </submittedName>
</protein>
<comment type="caution">
    <text evidence="1">The sequence shown here is derived from an EMBL/GenBank/DDBJ whole genome shotgun (WGS) entry which is preliminary data.</text>
</comment>
<evidence type="ECO:0000313" key="1">
    <source>
        <dbReference type="EMBL" id="KAK9761228.1"/>
    </source>
</evidence>
<evidence type="ECO:0000313" key="2">
    <source>
        <dbReference type="Proteomes" id="UP001479436"/>
    </source>
</evidence>
<sequence>MYQPSDPNLSFTLPDRVAEFRKSLAPMESLKTLKLTGAIVKMTLFTLFLPLAPNLQKLSINVNGVHEDFIGKIASISPQLQSLKLTSKDVYSVDQLIEDIAYYFPGLRQLDLSLSSGHPSLADDQSLSKLFEVNSGMLTSLRLERTGLNIQGLVSLGKYVSKNLEQLKLHESFHSHDSELVAALEEVLKRCGKSLKILDLRDISSPLEARIGELIAQYCTSLEELSLGAHNFTEASLLSIVQQCATRLRKLSLNGGSGITPNVVQIITERCHLIQDLRIPASPRRSKNQAPLDSNILIPLIQKHGARLTHLNVKYWTITNDILDAISTHCARSLRVLRIERNDTLTRSTLSKTLKSCLSLVSVDLLETTSSWSLPGSIEMEAEHRSILDDNCWYD</sequence>
<dbReference type="SUPFAM" id="SSF52047">
    <property type="entry name" value="RNI-like"/>
    <property type="match status" value="1"/>
</dbReference>
<dbReference type="InterPro" id="IPR032675">
    <property type="entry name" value="LRR_dom_sf"/>
</dbReference>
<gene>
    <name evidence="1" type="primary">RAD7_3</name>
    <name evidence="1" type="ORF">K7432_014024</name>
</gene>
<dbReference type="PANTHER" id="PTHR13318">
    <property type="entry name" value="PARTNER OF PAIRED, ISOFORM B-RELATED"/>
    <property type="match status" value="1"/>
</dbReference>
<dbReference type="EMBL" id="JASJQH010001490">
    <property type="protein sequence ID" value="KAK9761228.1"/>
    <property type="molecule type" value="Genomic_DNA"/>
</dbReference>
<proteinExistence type="predicted"/>
<keyword evidence="1" id="KW-0238">DNA-binding</keyword>
<accession>A0ABR2WIA0</accession>
<dbReference type="PANTHER" id="PTHR13318:SF178">
    <property type="entry name" value="OS02G0200900 PROTEIN"/>
    <property type="match status" value="1"/>
</dbReference>
<dbReference type="Proteomes" id="UP001479436">
    <property type="component" value="Unassembled WGS sequence"/>
</dbReference>
<reference evidence="1 2" key="1">
    <citation type="submission" date="2023-04" db="EMBL/GenBank/DDBJ databases">
        <title>Genome of Basidiobolus ranarum AG-B5.</title>
        <authorList>
            <person name="Stajich J.E."/>
            <person name="Carter-House D."/>
            <person name="Gryganskyi A."/>
        </authorList>
    </citation>
    <scope>NUCLEOTIDE SEQUENCE [LARGE SCALE GENOMIC DNA]</scope>
    <source>
        <strain evidence="1 2">AG-B5</strain>
    </source>
</reference>
<organism evidence="1 2">
    <name type="scientific">Basidiobolus ranarum</name>
    <dbReference type="NCBI Taxonomy" id="34480"/>
    <lineage>
        <taxon>Eukaryota</taxon>
        <taxon>Fungi</taxon>
        <taxon>Fungi incertae sedis</taxon>
        <taxon>Zoopagomycota</taxon>
        <taxon>Entomophthoromycotina</taxon>
        <taxon>Basidiobolomycetes</taxon>
        <taxon>Basidiobolales</taxon>
        <taxon>Basidiobolaceae</taxon>
        <taxon>Basidiobolus</taxon>
    </lineage>
</organism>
<keyword evidence="2" id="KW-1185">Reference proteome</keyword>
<dbReference type="GO" id="GO:0003677">
    <property type="term" value="F:DNA binding"/>
    <property type="evidence" value="ECO:0007669"/>
    <property type="project" value="UniProtKB-KW"/>
</dbReference>
<name>A0ABR2WIA0_9FUNG</name>